<evidence type="ECO:0000256" key="7">
    <source>
        <dbReference type="SAM" id="Phobius"/>
    </source>
</evidence>
<feature type="transmembrane region" description="Helical" evidence="7">
    <location>
        <begin position="37"/>
        <end position="54"/>
    </location>
</feature>
<evidence type="ECO:0000313" key="8">
    <source>
        <dbReference type="EMBL" id="NYJ34958.1"/>
    </source>
</evidence>
<keyword evidence="3 7" id="KW-0812">Transmembrane</keyword>
<feature type="transmembrane region" description="Helical" evidence="7">
    <location>
        <begin position="268"/>
        <end position="287"/>
    </location>
</feature>
<gene>
    <name evidence="8" type="ORF">HNR10_002839</name>
</gene>
<dbReference type="PANTHER" id="PTHR30482">
    <property type="entry name" value="HIGH-AFFINITY BRANCHED-CHAIN AMINO ACID TRANSPORT SYSTEM PERMEASE"/>
    <property type="match status" value="1"/>
</dbReference>
<keyword evidence="5 7" id="KW-0472">Membrane</keyword>
<feature type="transmembrane region" description="Helical" evidence="7">
    <location>
        <begin position="294"/>
        <end position="314"/>
    </location>
</feature>
<dbReference type="EMBL" id="JACCFS010000001">
    <property type="protein sequence ID" value="NYJ34958.1"/>
    <property type="molecule type" value="Genomic_DNA"/>
</dbReference>
<evidence type="ECO:0000256" key="2">
    <source>
        <dbReference type="ARBA" id="ARBA00022475"/>
    </source>
</evidence>
<keyword evidence="4 7" id="KW-1133">Transmembrane helix</keyword>
<proteinExistence type="predicted"/>
<accession>A0A7Z0EMP2</accession>
<feature type="transmembrane region" description="Helical" evidence="7">
    <location>
        <begin position="142"/>
        <end position="161"/>
    </location>
</feature>
<feature type="transmembrane region" description="Helical" evidence="7">
    <location>
        <begin position="194"/>
        <end position="213"/>
    </location>
</feature>
<evidence type="ECO:0000256" key="5">
    <source>
        <dbReference type="ARBA" id="ARBA00023136"/>
    </source>
</evidence>
<feature type="region of interest" description="Disordered" evidence="6">
    <location>
        <begin position="1"/>
        <end position="27"/>
    </location>
</feature>
<reference evidence="8 9" key="1">
    <citation type="submission" date="2020-07" db="EMBL/GenBank/DDBJ databases">
        <title>Sequencing the genomes of 1000 actinobacteria strains.</title>
        <authorList>
            <person name="Klenk H.-P."/>
        </authorList>
    </citation>
    <scope>NUCLEOTIDE SEQUENCE [LARGE SCALE GENOMIC DNA]</scope>
    <source>
        <strain evidence="8 9">DSM 44442</strain>
    </source>
</reference>
<evidence type="ECO:0000256" key="1">
    <source>
        <dbReference type="ARBA" id="ARBA00004651"/>
    </source>
</evidence>
<feature type="transmembrane region" description="Helical" evidence="7">
    <location>
        <begin position="60"/>
        <end position="80"/>
    </location>
</feature>
<feature type="transmembrane region" description="Helical" evidence="7">
    <location>
        <begin position="113"/>
        <end position="135"/>
    </location>
</feature>
<dbReference type="CDD" id="cd06581">
    <property type="entry name" value="TM_PBP1_LivM_like"/>
    <property type="match status" value="1"/>
</dbReference>
<dbReference type="RefSeq" id="WP_179823862.1">
    <property type="nucleotide sequence ID" value="NZ_JACCFS010000001.1"/>
</dbReference>
<evidence type="ECO:0000313" key="9">
    <source>
        <dbReference type="Proteomes" id="UP000572051"/>
    </source>
</evidence>
<feature type="region of interest" description="Disordered" evidence="6">
    <location>
        <begin position="359"/>
        <end position="393"/>
    </location>
</feature>
<dbReference type="GO" id="GO:0015658">
    <property type="term" value="F:branched-chain amino acid transmembrane transporter activity"/>
    <property type="evidence" value="ECO:0007669"/>
    <property type="project" value="InterPro"/>
</dbReference>
<keyword evidence="9" id="KW-1185">Reference proteome</keyword>
<evidence type="ECO:0000256" key="6">
    <source>
        <dbReference type="SAM" id="MobiDB-lite"/>
    </source>
</evidence>
<comment type="subcellular location">
    <subcellularLocation>
        <location evidence="1">Cell membrane</location>
        <topology evidence="1">Multi-pass membrane protein</topology>
    </subcellularLocation>
</comment>
<name>A0A7Z0EMP2_9ACTN</name>
<dbReference type="Pfam" id="PF02653">
    <property type="entry name" value="BPD_transp_2"/>
    <property type="match status" value="1"/>
</dbReference>
<feature type="transmembrane region" description="Helical" evidence="7">
    <location>
        <begin position="87"/>
        <end position="107"/>
    </location>
</feature>
<dbReference type="GO" id="GO:0005886">
    <property type="term" value="C:plasma membrane"/>
    <property type="evidence" value="ECO:0007669"/>
    <property type="project" value="UniProtKB-SubCell"/>
</dbReference>
<dbReference type="PANTHER" id="PTHR30482:SF20">
    <property type="entry name" value="HIGH-AFFINITY BRANCHED-CHAIN AMINO ACID TRANSPORT SYSTEM PERMEASE PROTEIN LIVM"/>
    <property type="match status" value="1"/>
</dbReference>
<dbReference type="InterPro" id="IPR001851">
    <property type="entry name" value="ABC_transp_permease"/>
</dbReference>
<dbReference type="InterPro" id="IPR043428">
    <property type="entry name" value="LivM-like"/>
</dbReference>
<evidence type="ECO:0000256" key="4">
    <source>
        <dbReference type="ARBA" id="ARBA00022989"/>
    </source>
</evidence>
<evidence type="ECO:0000256" key="3">
    <source>
        <dbReference type="ARBA" id="ARBA00022692"/>
    </source>
</evidence>
<keyword evidence="2" id="KW-1003">Cell membrane</keyword>
<dbReference type="AlphaFoldDB" id="A0A7Z0EMP2"/>
<dbReference type="Proteomes" id="UP000572051">
    <property type="component" value="Unassembled WGS sequence"/>
</dbReference>
<feature type="transmembrane region" description="Helical" evidence="7">
    <location>
        <begin position="326"/>
        <end position="348"/>
    </location>
</feature>
<sequence>MSSPTRQRAERATTPAPPAPPRGASDRWRALPAPLRHLLLAALGLAAVTGLQFVTGDLTALRMAAVGYTMLALAGLQLLVGGSGQVSLGHGAFMMIGAYTMALMVLHQPMLPLAANLLIIVVVSVVAGIAVGAATARLHGPYLAGATLILAVGLPGLTHRYHEFLGGSNGLNIRTAGAPPALQGIFSGSEWKAIVVWTTVVIGLAVLATVTTGRLGRRMRAVRDDETAAAMSGVPVGATKVVAFVIASAAGGLAGGLQAYVLGTVTPSTFTLALSLSLLAVLVLGGIGSMWGAFWAAVALVYLEVWVSDLAGAMDFSPDVENNLPVVVFGVILILVLRFWPYGIQGFFQRMAYKRRTAARPATPNGGPADGAAPTSAPPNGAAPHTGGSRGTS</sequence>
<organism evidence="8 9">
    <name type="scientific">Nocardiopsis aegyptia</name>
    <dbReference type="NCBI Taxonomy" id="220378"/>
    <lineage>
        <taxon>Bacteria</taxon>
        <taxon>Bacillati</taxon>
        <taxon>Actinomycetota</taxon>
        <taxon>Actinomycetes</taxon>
        <taxon>Streptosporangiales</taxon>
        <taxon>Nocardiopsidaceae</taxon>
        <taxon>Nocardiopsis</taxon>
    </lineage>
</organism>
<protein>
    <submittedName>
        <fullName evidence="8">Branched-chain amino acid transport system permease protein</fullName>
    </submittedName>
</protein>
<comment type="caution">
    <text evidence="8">The sequence shown here is derived from an EMBL/GenBank/DDBJ whole genome shotgun (WGS) entry which is preliminary data.</text>
</comment>